<dbReference type="InterPro" id="IPR025937">
    <property type="entry name" value="PDGLE_dom"/>
</dbReference>
<evidence type="ECO:0000256" key="1">
    <source>
        <dbReference type="ARBA" id="ARBA00004236"/>
    </source>
</evidence>
<feature type="transmembrane region" description="Helical" evidence="6">
    <location>
        <begin position="86"/>
        <end position="110"/>
    </location>
</feature>
<keyword evidence="2" id="KW-1003">Cell membrane</keyword>
<evidence type="ECO:0000313" key="8">
    <source>
        <dbReference type="EMBL" id="PRY54878.1"/>
    </source>
</evidence>
<gene>
    <name evidence="8" type="ORF">BCF74_12352</name>
</gene>
<proteinExistence type="predicted"/>
<dbReference type="Proteomes" id="UP000237822">
    <property type="component" value="Unassembled WGS sequence"/>
</dbReference>
<protein>
    <submittedName>
        <fullName evidence="8">Cobalt/nickel transport system permease protein/cobalt/nickel transport protein</fullName>
    </submittedName>
</protein>
<feature type="transmembrane region" description="Helical" evidence="6">
    <location>
        <begin position="21"/>
        <end position="43"/>
    </location>
</feature>
<dbReference type="RefSeq" id="WP_245889351.1">
    <property type="nucleotide sequence ID" value="NZ_PVTI01000023.1"/>
</dbReference>
<comment type="subcellular location">
    <subcellularLocation>
        <location evidence="1">Cell membrane</location>
    </subcellularLocation>
</comment>
<evidence type="ECO:0000259" key="7">
    <source>
        <dbReference type="Pfam" id="PF13190"/>
    </source>
</evidence>
<dbReference type="EMBL" id="PVTI01000023">
    <property type="protein sequence ID" value="PRY54878.1"/>
    <property type="molecule type" value="Genomic_DNA"/>
</dbReference>
<evidence type="ECO:0000256" key="2">
    <source>
        <dbReference type="ARBA" id="ARBA00022475"/>
    </source>
</evidence>
<name>A0A2T0UAI4_9MICO</name>
<evidence type="ECO:0000256" key="5">
    <source>
        <dbReference type="ARBA" id="ARBA00023136"/>
    </source>
</evidence>
<feature type="domain" description="PDGLE" evidence="7">
    <location>
        <begin position="23"/>
        <end position="112"/>
    </location>
</feature>
<keyword evidence="4 6" id="KW-1133">Transmembrane helix</keyword>
<accession>A0A2T0UAI4</accession>
<evidence type="ECO:0000256" key="3">
    <source>
        <dbReference type="ARBA" id="ARBA00022692"/>
    </source>
</evidence>
<keyword evidence="5 6" id="KW-0472">Membrane</keyword>
<reference evidence="8 9" key="1">
    <citation type="submission" date="2018-03" db="EMBL/GenBank/DDBJ databases">
        <title>Genomic Encyclopedia of Archaeal and Bacterial Type Strains, Phase II (KMG-II): from individual species to whole genera.</title>
        <authorList>
            <person name="Goeker M."/>
        </authorList>
    </citation>
    <scope>NUCLEOTIDE SEQUENCE [LARGE SCALE GENOMIC DNA]</scope>
    <source>
        <strain evidence="8 9">ATCC BAA-1496</strain>
    </source>
</reference>
<comment type="caution">
    <text evidence="8">The sequence shown here is derived from an EMBL/GenBank/DDBJ whole genome shotgun (WGS) entry which is preliminary data.</text>
</comment>
<dbReference type="Pfam" id="PF13190">
    <property type="entry name" value="PDGLE"/>
    <property type="match status" value="1"/>
</dbReference>
<organism evidence="8 9">
    <name type="scientific">Knoellia remsis</name>
    <dbReference type="NCBI Taxonomy" id="407159"/>
    <lineage>
        <taxon>Bacteria</taxon>
        <taxon>Bacillati</taxon>
        <taxon>Actinomycetota</taxon>
        <taxon>Actinomycetes</taxon>
        <taxon>Micrococcales</taxon>
        <taxon>Intrasporangiaceae</taxon>
        <taxon>Knoellia</taxon>
    </lineage>
</organism>
<evidence type="ECO:0000256" key="6">
    <source>
        <dbReference type="SAM" id="Phobius"/>
    </source>
</evidence>
<evidence type="ECO:0000256" key="4">
    <source>
        <dbReference type="ARBA" id="ARBA00022989"/>
    </source>
</evidence>
<dbReference type="AlphaFoldDB" id="A0A2T0UAI4"/>
<sequence length="136" mass="13731">MTRTTRMAGTATASSGRRLSVRGLVLSGLAVCLVLAGVVSIWASSNPDGLEYVAAKLGFDTTAGEHATAGSPFADYLVAGIGQERLSGAIAGVVGVLVVAGVAFGLMHLLARRGPRDALTADAVTTDERSGSRDDG</sequence>
<dbReference type="GO" id="GO:0005886">
    <property type="term" value="C:plasma membrane"/>
    <property type="evidence" value="ECO:0007669"/>
    <property type="project" value="UniProtKB-SubCell"/>
</dbReference>
<keyword evidence="9" id="KW-1185">Reference proteome</keyword>
<evidence type="ECO:0000313" key="9">
    <source>
        <dbReference type="Proteomes" id="UP000237822"/>
    </source>
</evidence>
<keyword evidence="3 6" id="KW-0812">Transmembrane</keyword>